<comment type="caution">
    <text evidence="2">The sequence shown here is derived from an EMBL/GenBank/DDBJ whole genome shotgun (WGS) entry which is preliminary data.</text>
</comment>
<dbReference type="InterPro" id="IPR029016">
    <property type="entry name" value="GAF-like_dom_sf"/>
</dbReference>
<dbReference type="AlphaFoldDB" id="A0A4R6PH44"/>
<dbReference type="RefSeq" id="WP_133539469.1">
    <property type="nucleotide sequence ID" value="NZ_SNXI01000006.1"/>
</dbReference>
<dbReference type="Pfam" id="PF01590">
    <property type="entry name" value="GAF"/>
    <property type="match status" value="1"/>
</dbReference>
<dbReference type="InterPro" id="IPR003018">
    <property type="entry name" value="GAF"/>
</dbReference>
<gene>
    <name evidence="2" type="ORF">DEU29_10681</name>
</gene>
<dbReference type="Gene3D" id="3.30.450.40">
    <property type="match status" value="1"/>
</dbReference>
<evidence type="ECO:0000259" key="1">
    <source>
        <dbReference type="SMART" id="SM00065"/>
    </source>
</evidence>
<protein>
    <submittedName>
        <fullName evidence="2">GAF domain-containing protein</fullName>
    </submittedName>
</protein>
<reference evidence="2 3" key="1">
    <citation type="submission" date="2019-03" db="EMBL/GenBank/DDBJ databases">
        <title>Freshwater and sediment microbial communities from various areas in North America, analyzing microbe dynamics in response to fracking.</title>
        <authorList>
            <person name="Lamendella R."/>
        </authorList>
    </citation>
    <scope>NUCLEOTIDE SEQUENCE [LARGE SCALE GENOMIC DNA]</scope>
    <source>
        <strain evidence="2 3">18_TX</strain>
    </source>
</reference>
<dbReference type="OrthoDB" id="5620448at2"/>
<name>A0A4R6PH44_9GAMM</name>
<dbReference type="PANTHER" id="PTHR43102">
    <property type="entry name" value="SLR1143 PROTEIN"/>
    <property type="match status" value="1"/>
</dbReference>
<dbReference type="PANTHER" id="PTHR43102:SF2">
    <property type="entry name" value="GAF DOMAIN-CONTAINING PROTEIN"/>
    <property type="match status" value="1"/>
</dbReference>
<evidence type="ECO:0000313" key="3">
    <source>
        <dbReference type="Proteomes" id="UP000295531"/>
    </source>
</evidence>
<keyword evidence="3" id="KW-1185">Reference proteome</keyword>
<accession>A0A4R6PH44</accession>
<evidence type="ECO:0000313" key="2">
    <source>
        <dbReference type="EMBL" id="TDP37618.1"/>
    </source>
</evidence>
<organism evidence="2 3">
    <name type="scientific">Idiomarina aquatica</name>
    <dbReference type="NCBI Taxonomy" id="1327752"/>
    <lineage>
        <taxon>Bacteria</taxon>
        <taxon>Pseudomonadati</taxon>
        <taxon>Pseudomonadota</taxon>
        <taxon>Gammaproteobacteria</taxon>
        <taxon>Alteromonadales</taxon>
        <taxon>Idiomarinaceae</taxon>
        <taxon>Idiomarina</taxon>
    </lineage>
</organism>
<dbReference type="Proteomes" id="UP000295531">
    <property type="component" value="Unassembled WGS sequence"/>
</dbReference>
<feature type="domain" description="GAF" evidence="1">
    <location>
        <begin position="26"/>
        <end position="168"/>
    </location>
</feature>
<dbReference type="SUPFAM" id="SSF55781">
    <property type="entry name" value="GAF domain-like"/>
    <property type="match status" value="1"/>
</dbReference>
<dbReference type="EMBL" id="SNXI01000006">
    <property type="protein sequence ID" value="TDP37618.1"/>
    <property type="molecule type" value="Genomic_DNA"/>
</dbReference>
<sequence length="172" mass="19393">MKPAAKPANEASRLAILNSLSILDSEQSSDFDNLVMLTKQLFDVPMVAVSLLDEDRQWFKSRIGLGVCETNRDVSFCAHIVEDPQTMVIEDAMLDDRFFDNPLVTEEPFIRFYAGSPLCPVGDEVLGSLCIMDTRPRELSERERSILDLLAHQTEKLIELHALKHTTNKGPF</sequence>
<proteinExistence type="predicted"/>
<dbReference type="SMART" id="SM00065">
    <property type="entry name" value="GAF"/>
    <property type="match status" value="1"/>
</dbReference>